<dbReference type="Pfam" id="PF13181">
    <property type="entry name" value="TPR_8"/>
    <property type="match status" value="1"/>
</dbReference>
<accession>A0ABW6BBC5</accession>
<evidence type="ECO:0000256" key="1">
    <source>
        <dbReference type="PROSITE-ProRule" id="PRU00339"/>
    </source>
</evidence>
<keyword evidence="1" id="KW-0802">TPR repeat</keyword>
<dbReference type="Gene3D" id="1.25.40.10">
    <property type="entry name" value="Tetratricopeptide repeat domain"/>
    <property type="match status" value="2"/>
</dbReference>
<protein>
    <submittedName>
        <fullName evidence="2">Tetratricopeptide repeat protein</fullName>
    </submittedName>
</protein>
<dbReference type="SMART" id="SM00028">
    <property type="entry name" value="TPR"/>
    <property type="match status" value="3"/>
</dbReference>
<sequence length="345" mass="40373">MLGNDLLNLGYWSVALGEFQDALRTDKFSKKASWGIFKCQIGMDIKDRRYPVEVLQKKIDLISAHGKRDAHAAYFSGMLSREGDDYNKTIGHFKLAIEYDSSFSDAYYRLGMIYETVDALDTREASGYYKKAYQLSPLNLTYINNYAYIKHQIGEYNEAIELYDKQIRLDKDDLLPYLTKSHAHLKLLDIKASVELINKLIYKLENQPTLLESELNSMQWFFESFEGKKILIHKSYQKLTYIYLSAYYKNLAKDGKFDTHRKYLDKVSLFIEPHFYDLQYLPQLISFELAHYVDPSLMSKNRKARIKKEIKNLFNPLRGICGKSCIFETKTLIKCTSQRMQEVAE</sequence>
<dbReference type="InterPro" id="IPR019734">
    <property type="entry name" value="TPR_rpt"/>
</dbReference>
<dbReference type="RefSeq" id="WP_320184077.1">
    <property type="nucleotide sequence ID" value="NZ_CP138332.1"/>
</dbReference>
<dbReference type="EMBL" id="JBHUPB010000003">
    <property type="protein sequence ID" value="MFD2966287.1"/>
    <property type="molecule type" value="Genomic_DNA"/>
</dbReference>
<organism evidence="2 3">
    <name type="scientific">Sphingobacterium bambusae</name>
    <dbReference type="NCBI Taxonomy" id="662858"/>
    <lineage>
        <taxon>Bacteria</taxon>
        <taxon>Pseudomonadati</taxon>
        <taxon>Bacteroidota</taxon>
        <taxon>Sphingobacteriia</taxon>
        <taxon>Sphingobacteriales</taxon>
        <taxon>Sphingobacteriaceae</taxon>
        <taxon>Sphingobacterium</taxon>
    </lineage>
</organism>
<keyword evidence="3" id="KW-1185">Reference proteome</keyword>
<evidence type="ECO:0000313" key="2">
    <source>
        <dbReference type="EMBL" id="MFD2966287.1"/>
    </source>
</evidence>
<dbReference type="SUPFAM" id="SSF48452">
    <property type="entry name" value="TPR-like"/>
    <property type="match status" value="1"/>
</dbReference>
<feature type="repeat" description="TPR" evidence="1">
    <location>
        <begin position="140"/>
        <end position="173"/>
    </location>
</feature>
<reference evidence="3" key="1">
    <citation type="journal article" date="2019" name="Int. J. Syst. Evol. Microbiol.">
        <title>The Global Catalogue of Microorganisms (GCM) 10K type strain sequencing project: providing services to taxonomists for standard genome sequencing and annotation.</title>
        <authorList>
            <consortium name="The Broad Institute Genomics Platform"/>
            <consortium name="The Broad Institute Genome Sequencing Center for Infectious Disease"/>
            <person name="Wu L."/>
            <person name="Ma J."/>
        </authorList>
    </citation>
    <scope>NUCLEOTIDE SEQUENCE [LARGE SCALE GENOMIC DNA]</scope>
    <source>
        <strain evidence="3">KCTC 22814</strain>
    </source>
</reference>
<dbReference type="PROSITE" id="PS50005">
    <property type="entry name" value="TPR"/>
    <property type="match status" value="1"/>
</dbReference>
<dbReference type="InterPro" id="IPR011990">
    <property type="entry name" value="TPR-like_helical_dom_sf"/>
</dbReference>
<evidence type="ECO:0000313" key="3">
    <source>
        <dbReference type="Proteomes" id="UP001597525"/>
    </source>
</evidence>
<dbReference type="PANTHER" id="PTHR12558">
    <property type="entry name" value="CELL DIVISION CYCLE 16,23,27"/>
    <property type="match status" value="1"/>
</dbReference>
<gene>
    <name evidence="2" type="ORF">ACFS7Y_02760</name>
</gene>
<proteinExistence type="predicted"/>
<dbReference type="PANTHER" id="PTHR12558:SF13">
    <property type="entry name" value="CELL DIVISION CYCLE PROTEIN 27 HOMOLOG"/>
    <property type="match status" value="1"/>
</dbReference>
<comment type="caution">
    <text evidence="2">The sequence shown here is derived from an EMBL/GenBank/DDBJ whole genome shotgun (WGS) entry which is preliminary data.</text>
</comment>
<dbReference type="Proteomes" id="UP001597525">
    <property type="component" value="Unassembled WGS sequence"/>
</dbReference>
<name>A0ABW6BBC5_9SPHI</name>